<keyword evidence="2" id="KW-1185">Reference proteome</keyword>
<organism evidence="1 2">
    <name type="scientific">Rhamnusium bicolor</name>
    <dbReference type="NCBI Taxonomy" id="1586634"/>
    <lineage>
        <taxon>Eukaryota</taxon>
        <taxon>Metazoa</taxon>
        <taxon>Ecdysozoa</taxon>
        <taxon>Arthropoda</taxon>
        <taxon>Hexapoda</taxon>
        <taxon>Insecta</taxon>
        <taxon>Pterygota</taxon>
        <taxon>Neoptera</taxon>
        <taxon>Endopterygota</taxon>
        <taxon>Coleoptera</taxon>
        <taxon>Polyphaga</taxon>
        <taxon>Cucujiformia</taxon>
        <taxon>Chrysomeloidea</taxon>
        <taxon>Cerambycidae</taxon>
        <taxon>Lepturinae</taxon>
        <taxon>Rhagiini</taxon>
        <taxon>Rhamnusium</taxon>
    </lineage>
</organism>
<comment type="caution">
    <text evidence="1">The sequence shown here is derived from an EMBL/GenBank/DDBJ whole genome shotgun (WGS) entry which is preliminary data.</text>
</comment>
<dbReference type="AlphaFoldDB" id="A0AAV8YU00"/>
<accession>A0AAV8YU00</accession>
<dbReference type="Proteomes" id="UP001162156">
    <property type="component" value="Unassembled WGS sequence"/>
</dbReference>
<name>A0AAV8YU00_9CUCU</name>
<protein>
    <recommendedName>
        <fullName evidence="3">Apolipoprotein B</fullName>
    </recommendedName>
</protein>
<dbReference type="Gene3D" id="1.20.120.20">
    <property type="entry name" value="Apolipoprotein"/>
    <property type="match status" value="1"/>
</dbReference>
<evidence type="ECO:0008006" key="3">
    <source>
        <dbReference type="Google" id="ProtNLM"/>
    </source>
</evidence>
<reference evidence="1" key="1">
    <citation type="journal article" date="2023" name="Insect Mol. Biol.">
        <title>Genome sequencing provides insights into the evolution of gene families encoding plant cell wall-degrading enzymes in longhorned beetles.</title>
        <authorList>
            <person name="Shin N.R."/>
            <person name="Okamura Y."/>
            <person name="Kirsch R."/>
            <person name="Pauchet Y."/>
        </authorList>
    </citation>
    <scope>NUCLEOTIDE SEQUENCE</scope>
    <source>
        <strain evidence="1">RBIC_L_NR</strain>
    </source>
</reference>
<dbReference type="EMBL" id="JANEYF010001920">
    <property type="protein sequence ID" value="KAJ8954487.1"/>
    <property type="molecule type" value="Genomic_DNA"/>
</dbReference>
<evidence type="ECO:0000313" key="2">
    <source>
        <dbReference type="Proteomes" id="UP001162156"/>
    </source>
</evidence>
<proteinExistence type="predicted"/>
<sequence>MASQKVYDFNGEKSTGPITAGEILTIQSQGLGIDIEASDEANIEKQTYSGEYIAKVKYRVGNSNYDNVFSVKGGKTQFNFLLRILNVDLLKAFNKLSLNKEEQTIESEISSYTNNPLVSYFEIKNFNTVKYTLGFKSKWNYVRVEYKTFNTLFLPDTPREKVQFNSGLIPGQIADVRADHVIGSGKINLFHATLKLDDANFFKPDYSINSKEIEKVLDQSKQRFTEYVNGIQNLGKEWSNDIRKEVTQLGELSKRSVPNLKPLRDYYTSEIQKIKNEILADKSVKELGELFKKVFGAVAHSVGEIFSKLSELVENISHSFQVAFANVIETIDKELIPQLRDLAEKLTAVAADIAKTVVEIAAGYLATISQLIEKYQPEIKQLAATFGELGQDVARFLQKAYEHVRIILVEQWTRIYNEIKALPVFDEIRAQYEDVSNIKRWYHFYYVL</sequence>
<gene>
    <name evidence="1" type="ORF">NQ314_007093</name>
</gene>
<evidence type="ECO:0000313" key="1">
    <source>
        <dbReference type="EMBL" id="KAJ8954487.1"/>
    </source>
</evidence>